<gene>
    <name evidence="2" type="ORF">JR316_005312</name>
</gene>
<name>A0A8H7XVN8_PSICU</name>
<evidence type="ECO:0000313" key="2">
    <source>
        <dbReference type="EMBL" id="KAG5168760.1"/>
    </source>
</evidence>
<organism evidence="2">
    <name type="scientific">Psilocybe cubensis</name>
    <name type="common">Psychedelic mushroom</name>
    <name type="synonym">Stropharia cubensis</name>
    <dbReference type="NCBI Taxonomy" id="181762"/>
    <lineage>
        <taxon>Eukaryota</taxon>
        <taxon>Fungi</taxon>
        <taxon>Dikarya</taxon>
        <taxon>Basidiomycota</taxon>
        <taxon>Agaricomycotina</taxon>
        <taxon>Agaricomycetes</taxon>
        <taxon>Agaricomycetidae</taxon>
        <taxon>Agaricales</taxon>
        <taxon>Agaricineae</taxon>
        <taxon>Strophariaceae</taxon>
        <taxon>Psilocybe</taxon>
    </lineage>
</organism>
<dbReference type="OrthoDB" id="10429828at2759"/>
<feature type="region of interest" description="Disordered" evidence="1">
    <location>
        <begin position="1"/>
        <end position="32"/>
    </location>
</feature>
<dbReference type="EMBL" id="JAFIQS010000005">
    <property type="protein sequence ID" value="KAG5168760.1"/>
    <property type="molecule type" value="Genomic_DNA"/>
</dbReference>
<feature type="compositionally biased region" description="Polar residues" evidence="1">
    <location>
        <begin position="1"/>
        <end position="11"/>
    </location>
</feature>
<accession>A0A8H7XVN8</accession>
<feature type="compositionally biased region" description="Polar residues" evidence="1">
    <location>
        <begin position="20"/>
        <end position="30"/>
    </location>
</feature>
<comment type="caution">
    <text evidence="2">The sequence shown here is derived from an EMBL/GenBank/DDBJ whole genome shotgun (WGS) entry which is preliminary data.</text>
</comment>
<protein>
    <submittedName>
        <fullName evidence="2">Uncharacterized protein</fullName>
    </submittedName>
</protein>
<dbReference type="AlphaFoldDB" id="A0A8H7XVN8"/>
<evidence type="ECO:0000256" key="1">
    <source>
        <dbReference type="SAM" id="MobiDB-lite"/>
    </source>
</evidence>
<sequence>MSRDNTPSAPSTLPGPATTRLDSLMNSDSPEPTWPPTWGKICRALFPNAPLANRVVYPSARPYTGSLDSPSTSDTSSSCSVSPDACQALPSLMSQMNVTNITVRVFYRPGELPAENSFTPSTIAQESPKSVTKYGTDNTFATAAENISEASGLSLNGLRSAKSFKDVIRCLLRAIQDECAKFSGGESDDEFDRQSAALAARKKKSTAATSDPFKLNSRAFMSYDMISKPGKELTLHDSLESLVWIFLYIVLRYSKHNAIRDAVRPMREQMSCTPVKNKPNLNALLTLLFCQNTLAEEEYGIGFAKLALFLTSRPLPPNFEVFDNPAITSAVFSLIELFEEKYRYLERTLPKKVRALAQVEEISYEEAEIEYMATTSYKRHMEVIDMLPERMENILLDCMRDEDWPEQDILVDGLAGQ</sequence>
<proteinExistence type="predicted"/>
<reference evidence="2" key="1">
    <citation type="submission" date="2021-02" db="EMBL/GenBank/DDBJ databases">
        <title>Psilocybe cubensis genome.</title>
        <authorList>
            <person name="Mckernan K.J."/>
            <person name="Crawford S."/>
            <person name="Trippe A."/>
            <person name="Kane L.T."/>
            <person name="Mclaughlin S."/>
        </authorList>
    </citation>
    <scope>NUCLEOTIDE SEQUENCE [LARGE SCALE GENOMIC DNA]</scope>
    <source>
        <strain evidence="2">MGC-MH-2018</strain>
    </source>
</reference>